<dbReference type="EMBL" id="ML178821">
    <property type="protein sequence ID" value="TFL02796.1"/>
    <property type="molecule type" value="Genomic_DNA"/>
</dbReference>
<proteinExistence type="predicted"/>
<evidence type="ECO:0000313" key="3">
    <source>
        <dbReference type="Proteomes" id="UP000305067"/>
    </source>
</evidence>
<dbReference type="Proteomes" id="UP000305067">
    <property type="component" value="Unassembled WGS sequence"/>
</dbReference>
<dbReference type="STRING" id="1884261.A0A5C3QLJ2"/>
<protein>
    <submittedName>
        <fullName evidence="2">Uncharacterized protein</fullName>
    </submittedName>
</protein>
<reference evidence="2 3" key="1">
    <citation type="journal article" date="2019" name="Nat. Ecol. Evol.">
        <title>Megaphylogeny resolves global patterns of mushroom evolution.</title>
        <authorList>
            <person name="Varga T."/>
            <person name="Krizsan K."/>
            <person name="Foldi C."/>
            <person name="Dima B."/>
            <person name="Sanchez-Garcia M."/>
            <person name="Sanchez-Ramirez S."/>
            <person name="Szollosi G.J."/>
            <person name="Szarkandi J.G."/>
            <person name="Papp V."/>
            <person name="Albert L."/>
            <person name="Andreopoulos W."/>
            <person name="Angelini C."/>
            <person name="Antonin V."/>
            <person name="Barry K.W."/>
            <person name="Bougher N.L."/>
            <person name="Buchanan P."/>
            <person name="Buyck B."/>
            <person name="Bense V."/>
            <person name="Catcheside P."/>
            <person name="Chovatia M."/>
            <person name="Cooper J."/>
            <person name="Damon W."/>
            <person name="Desjardin D."/>
            <person name="Finy P."/>
            <person name="Geml J."/>
            <person name="Haridas S."/>
            <person name="Hughes K."/>
            <person name="Justo A."/>
            <person name="Karasinski D."/>
            <person name="Kautmanova I."/>
            <person name="Kiss B."/>
            <person name="Kocsube S."/>
            <person name="Kotiranta H."/>
            <person name="LaButti K.M."/>
            <person name="Lechner B.E."/>
            <person name="Liimatainen K."/>
            <person name="Lipzen A."/>
            <person name="Lukacs Z."/>
            <person name="Mihaltcheva S."/>
            <person name="Morgado L.N."/>
            <person name="Niskanen T."/>
            <person name="Noordeloos M.E."/>
            <person name="Ohm R.A."/>
            <person name="Ortiz-Santana B."/>
            <person name="Ovrebo C."/>
            <person name="Racz N."/>
            <person name="Riley R."/>
            <person name="Savchenko A."/>
            <person name="Shiryaev A."/>
            <person name="Soop K."/>
            <person name="Spirin V."/>
            <person name="Szebenyi C."/>
            <person name="Tomsovsky M."/>
            <person name="Tulloss R.E."/>
            <person name="Uehling J."/>
            <person name="Grigoriev I.V."/>
            <person name="Vagvolgyi C."/>
            <person name="Papp T."/>
            <person name="Martin F.M."/>
            <person name="Miettinen O."/>
            <person name="Hibbett D.S."/>
            <person name="Nagy L.G."/>
        </authorList>
    </citation>
    <scope>NUCLEOTIDE SEQUENCE [LARGE SCALE GENOMIC DNA]</scope>
    <source>
        <strain evidence="2 3">CBS 309.79</strain>
    </source>
</reference>
<feature type="compositionally biased region" description="Polar residues" evidence="1">
    <location>
        <begin position="162"/>
        <end position="174"/>
    </location>
</feature>
<accession>A0A5C3QLJ2</accession>
<organism evidence="2 3">
    <name type="scientific">Pterulicium gracile</name>
    <dbReference type="NCBI Taxonomy" id="1884261"/>
    <lineage>
        <taxon>Eukaryota</taxon>
        <taxon>Fungi</taxon>
        <taxon>Dikarya</taxon>
        <taxon>Basidiomycota</taxon>
        <taxon>Agaricomycotina</taxon>
        <taxon>Agaricomycetes</taxon>
        <taxon>Agaricomycetidae</taxon>
        <taxon>Agaricales</taxon>
        <taxon>Pleurotineae</taxon>
        <taxon>Pterulaceae</taxon>
        <taxon>Pterulicium</taxon>
    </lineage>
</organism>
<evidence type="ECO:0000256" key="1">
    <source>
        <dbReference type="SAM" id="MobiDB-lite"/>
    </source>
</evidence>
<feature type="compositionally biased region" description="Polar residues" evidence="1">
    <location>
        <begin position="184"/>
        <end position="195"/>
    </location>
</feature>
<feature type="region of interest" description="Disordered" evidence="1">
    <location>
        <begin position="346"/>
        <end position="374"/>
    </location>
</feature>
<feature type="region of interest" description="Disordered" evidence="1">
    <location>
        <begin position="265"/>
        <end position="299"/>
    </location>
</feature>
<evidence type="ECO:0000313" key="2">
    <source>
        <dbReference type="EMBL" id="TFL02796.1"/>
    </source>
</evidence>
<feature type="compositionally biased region" description="Basic and acidic residues" evidence="1">
    <location>
        <begin position="265"/>
        <end position="280"/>
    </location>
</feature>
<dbReference type="AlphaFoldDB" id="A0A5C3QLJ2"/>
<gene>
    <name evidence="2" type="ORF">BDV98DRAFT_404620</name>
</gene>
<name>A0A5C3QLJ2_9AGAR</name>
<feature type="region of interest" description="Disordered" evidence="1">
    <location>
        <begin position="140"/>
        <end position="197"/>
    </location>
</feature>
<sequence length="374" mass="40696">MDVAIVQPVTATISSLRCLILVDTNITEAAMLHLLSTTPQVFYTLQHIIHPFFHTLAKTSASCSMGSFALMTSWTFSALAFTAASVPHFHVDHVLSTFFILLSSLAVRGFQNLEEWPREDGLVGMMFLLTNKTLNGVLLSASDPPSHCPHPSPSPSTRQSSRGQTPTITASATAKQPIEAHPPSTVTTRPTLTDSSAEERAFWNSRTVTTVPTPGTRGFWSGHGWGLVFDLANAENPYQPSRWAFVQVDRGSYEEWAEKCRKLKDSAGTKKEGSARDTNLERGSLGEGLENSDSGVPEEPADLLKVYDLQGFLDALMEEERPKASEHLVASPKRCCASLIGRLPSGSTVASSTTKTTTKKATTMPKMSTERARL</sequence>
<keyword evidence="3" id="KW-1185">Reference proteome</keyword>
<feature type="compositionally biased region" description="Low complexity" evidence="1">
    <location>
        <begin position="347"/>
        <end position="367"/>
    </location>
</feature>